<dbReference type="OrthoDB" id="677174at2"/>
<reference evidence="2 3" key="1">
    <citation type="submission" date="2019-06" db="EMBL/GenBank/DDBJ databases">
        <authorList>
            <person name="Li F."/>
        </authorList>
    </citation>
    <scope>NUCLEOTIDE SEQUENCE [LARGE SCALE GENOMIC DNA]</scope>
    <source>
        <strain evidence="2 3">10F1D-1</strain>
    </source>
</reference>
<feature type="transmembrane region" description="Helical" evidence="1">
    <location>
        <begin position="52"/>
        <end position="70"/>
    </location>
</feature>
<keyword evidence="3" id="KW-1185">Reference proteome</keyword>
<feature type="transmembrane region" description="Helical" evidence="1">
    <location>
        <begin position="6"/>
        <end position="22"/>
    </location>
</feature>
<dbReference type="RefSeq" id="WP_141161987.1">
    <property type="nucleotide sequence ID" value="NZ_VHQG01000001.1"/>
</dbReference>
<comment type="caution">
    <text evidence="2">The sequence shown here is derived from an EMBL/GenBank/DDBJ whole genome shotgun (WGS) entry which is preliminary data.</text>
</comment>
<evidence type="ECO:0000313" key="3">
    <source>
        <dbReference type="Proteomes" id="UP000316252"/>
    </source>
</evidence>
<accession>A0A506YAG2</accession>
<proteinExistence type="predicted"/>
<feature type="transmembrane region" description="Helical" evidence="1">
    <location>
        <begin position="29"/>
        <end position="46"/>
    </location>
</feature>
<organism evidence="2 3">
    <name type="scientific">Schumannella soli</name>
    <dbReference type="NCBI Taxonomy" id="2590779"/>
    <lineage>
        <taxon>Bacteria</taxon>
        <taxon>Bacillati</taxon>
        <taxon>Actinomycetota</taxon>
        <taxon>Actinomycetes</taxon>
        <taxon>Micrococcales</taxon>
        <taxon>Microbacteriaceae</taxon>
        <taxon>Schumannella</taxon>
    </lineage>
</organism>
<sequence length="91" mass="9799">MTQVAVEAVGWAGSLLLIVSLVQTRIVRLRWINLFACGLLLAYNLWLPSWPMVAMNAALVVINVVNLVRLRRAGRSVAAESASTAAPTSPV</sequence>
<dbReference type="EMBL" id="VHQG01000001">
    <property type="protein sequence ID" value="TPW77459.1"/>
    <property type="molecule type" value="Genomic_DNA"/>
</dbReference>
<keyword evidence="1" id="KW-0812">Transmembrane</keyword>
<dbReference type="Proteomes" id="UP000316252">
    <property type="component" value="Unassembled WGS sequence"/>
</dbReference>
<keyword evidence="1" id="KW-1133">Transmembrane helix</keyword>
<protein>
    <recommendedName>
        <fullName evidence="4">YgjV family protein</fullName>
    </recommendedName>
</protein>
<evidence type="ECO:0000313" key="2">
    <source>
        <dbReference type="EMBL" id="TPW77459.1"/>
    </source>
</evidence>
<dbReference type="InterPro" id="IPR019629">
    <property type="entry name" value="Uncharacterised_HI1736/YgjV"/>
</dbReference>
<gene>
    <name evidence="2" type="ORF">FJ657_01895</name>
</gene>
<evidence type="ECO:0008006" key="4">
    <source>
        <dbReference type="Google" id="ProtNLM"/>
    </source>
</evidence>
<name>A0A506YAG2_9MICO</name>
<evidence type="ECO:0000256" key="1">
    <source>
        <dbReference type="SAM" id="Phobius"/>
    </source>
</evidence>
<dbReference type="AlphaFoldDB" id="A0A506YAG2"/>
<keyword evidence="1" id="KW-0472">Membrane</keyword>
<dbReference type="Pfam" id="PF10688">
    <property type="entry name" value="Imp-YgjV"/>
    <property type="match status" value="1"/>
</dbReference>